<comment type="caution">
    <text evidence="2">The sequence shown here is derived from an EMBL/GenBank/DDBJ whole genome shotgun (WGS) entry which is preliminary data.</text>
</comment>
<protein>
    <submittedName>
        <fullName evidence="2">Uncharacterized protein</fullName>
    </submittedName>
</protein>
<proteinExistence type="predicted"/>
<keyword evidence="1" id="KW-0812">Transmembrane</keyword>
<dbReference type="AlphaFoldDB" id="A0A813P000"/>
<keyword evidence="1" id="KW-1133">Transmembrane helix</keyword>
<dbReference type="EMBL" id="CAJNOC010000326">
    <property type="protein sequence ID" value="CAF0745622.1"/>
    <property type="molecule type" value="Genomic_DNA"/>
</dbReference>
<dbReference type="Proteomes" id="UP000663879">
    <property type="component" value="Unassembled WGS sequence"/>
</dbReference>
<gene>
    <name evidence="2" type="ORF">OXX778_LOCUS3632</name>
</gene>
<reference evidence="2" key="1">
    <citation type="submission" date="2021-02" db="EMBL/GenBank/DDBJ databases">
        <authorList>
            <person name="Nowell W R."/>
        </authorList>
    </citation>
    <scope>NUCLEOTIDE SEQUENCE</scope>
    <source>
        <strain evidence="2">Ploen Becks lab</strain>
    </source>
</reference>
<evidence type="ECO:0000256" key="1">
    <source>
        <dbReference type="SAM" id="Phobius"/>
    </source>
</evidence>
<evidence type="ECO:0000313" key="3">
    <source>
        <dbReference type="Proteomes" id="UP000663879"/>
    </source>
</evidence>
<feature type="transmembrane region" description="Helical" evidence="1">
    <location>
        <begin position="7"/>
        <end position="26"/>
    </location>
</feature>
<keyword evidence="3" id="KW-1185">Reference proteome</keyword>
<name>A0A813P000_9BILA</name>
<evidence type="ECO:0000313" key="2">
    <source>
        <dbReference type="EMBL" id="CAF0745622.1"/>
    </source>
</evidence>
<accession>A0A813P000</accession>
<sequence length="150" mass="17548">MKILKNYLALGVSFVLLLLSLNYFMFDYNKNGNSKPSFIGSILQKKYLDYSDAIDEHTKKILEPEPYNIRKEKLVERTKPKTARTMKQIFEIPSKYSLVRKDDEDFSLTAVVSLYRRANMTKRWIDALVNQTHPPKIIWIVNFASPISKI</sequence>
<keyword evidence="1" id="KW-0472">Membrane</keyword>
<organism evidence="2 3">
    <name type="scientific">Brachionus calyciflorus</name>
    <dbReference type="NCBI Taxonomy" id="104777"/>
    <lineage>
        <taxon>Eukaryota</taxon>
        <taxon>Metazoa</taxon>
        <taxon>Spiralia</taxon>
        <taxon>Gnathifera</taxon>
        <taxon>Rotifera</taxon>
        <taxon>Eurotatoria</taxon>
        <taxon>Monogononta</taxon>
        <taxon>Pseudotrocha</taxon>
        <taxon>Ploima</taxon>
        <taxon>Brachionidae</taxon>
        <taxon>Brachionus</taxon>
    </lineage>
</organism>